<reference evidence="6 7" key="1">
    <citation type="submission" date="2024-02" db="EMBL/GenBank/DDBJ databases">
        <title>Chromosome-scale genome assembly of the rough periwinkle Littorina saxatilis.</title>
        <authorList>
            <person name="De Jode A."/>
            <person name="Faria R."/>
            <person name="Formenti G."/>
            <person name="Sims Y."/>
            <person name="Smith T.P."/>
            <person name="Tracey A."/>
            <person name="Wood J.M.D."/>
            <person name="Zagrodzka Z.B."/>
            <person name="Johannesson K."/>
            <person name="Butlin R.K."/>
            <person name="Leder E.H."/>
        </authorList>
    </citation>
    <scope>NUCLEOTIDE SEQUENCE [LARGE SCALE GENOMIC DNA]</scope>
    <source>
        <strain evidence="6">Snail1</strain>
        <tissue evidence="6">Muscle</tissue>
    </source>
</reference>
<gene>
    <name evidence="6" type="ORF">V1264_015408</name>
</gene>
<keyword evidence="4" id="KW-0175">Coiled coil</keyword>
<comment type="similarity">
    <text evidence="1">Belongs to the TRAFAC class TrmE-Era-EngA-EngB-Septin-like GTPase superfamily. AIG1/Toc34/Toc159-like paraseptin GTPase family. IAN subfamily.</text>
</comment>
<dbReference type="InterPro" id="IPR027417">
    <property type="entry name" value="P-loop_NTPase"/>
</dbReference>
<dbReference type="GO" id="GO:0005525">
    <property type="term" value="F:GTP binding"/>
    <property type="evidence" value="ECO:0007669"/>
    <property type="project" value="UniProtKB-KW"/>
</dbReference>
<dbReference type="FunFam" id="3.40.50.300:FF:000840">
    <property type="entry name" value="Immune-associated nucleotide-binding protein 9"/>
    <property type="match status" value="1"/>
</dbReference>
<feature type="coiled-coil region" evidence="4">
    <location>
        <begin position="203"/>
        <end position="251"/>
    </location>
</feature>
<name>A0AAN9GGY9_9CAEN</name>
<evidence type="ECO:0000256" key="3">
    <source>
        <dbReference type="ARBA" id="ARBA00023134"/>
    </source>
</evidence>
<accession>A0AAN9GGY9</accession>
<dbReference type="EMBL" id="JBAMIC010000004">
    <property type="protein sequence ID" value="KAK7107494.1"/>
    <property type="molecule type" value="Genomic_DNA"/>
</dbReference>
<dbReference type="SUPFAM" id="SSF52540">
    <property type="entry name" value="P-loop containing nucleoside triphosphate hydrolases"/>
    <property type="match status" value="1"/>
</dbReference>
<evidence type="ECO:0000313" key="7">
    <source>
        <dbReference type="Proteomes" id="UP001374579"/>
    </source>
</evidence>
<keyword evidence="2" id="KW-0547">Nucleotide-binding</keyword>
<dbReference type="PANTHER" id="PTHR10903:SF184">
    <property type="entry name" value="GTP-BINDING PROTEIN A"/>
    <property type="match status" value="1"/>
</dbReference>
<evidence type="ECO:0000256" key="2">
    <source>
        <dbReference type="ARBA" id="ARBA00022741"/>
    </source>
</evidence>
<protein>
    <recommendedName>
        <fullName evidence="5">AIG1-type G domain-containing protein</fullName>
    </recommendedName>
</protein>
<evidence type="ECO:0000256" key="1">
    <source>
        <dbReference type="ARBA" id="ARBA00008535"/>
    </source>
</evidence>
<dbReference type="Pfam" id="PF04548">
    <property type="entry name" value="AIG1"/>
    <property type="match status" value="1"/>
</dbReference>
<dbReference type="PANTHER" id="PTHR10903">
    <property type="entry name" value="GTPASE, IMAP FAMILY MEMBER-RELATED"/>
    <property type="match status" value="1"/>
</dbReference>
<organism evidence="6 7">
    <name type="scientific">Littorina saxatilis</name>
    <dbReference type="NCBI Taxonomy" id="31220"/>
    <lineage>
        <taxon>Eukaryota</taxon>
        <taxon>Metazoa</taxon>
        <taxon>Spiralia</taxon>
        <taxon>Lophotrochozoa</taxon>
        <taxon>Mollusca</taxon>
        <taxon>Gastropoda</taxon>
        <taxon>Caenogastropoda</taxon>
        <taxon>Littorinimorpha</taxon>
        <taxon>Littorinoidea</taxon>
        <taxon>Littorinidae</taxon>
        <taxon>Littorina</taxon>
    </lineage>
</organism>
<evidence type="ECO:0000259" key="5">
    <source>
        <dbReference type="PROSITE" id="PS51720"/>
    </source>
</evidence>
<keyword evidence="7" id="KW-1185">Reference proteome</keyword>
<evidence type="ECO:0000313" key="6">
    <source>
        <dbReference type="EMBL" id="KAK7107494.1"/>
    </source>
</evidence>
<keyword evidence="3" id="KW-0342">GTP-binding</keyword>
<proteinExistence type="inferred from homology"/>
<dbReference type="AlphaFoldDB" id="A0AAN9GGY9"/>
<comment type="caution">
    <text evidence="6">The sequence shown here is derived from an EMBL/GenBank/DDBJ whole genome shotgun (WGS) entry which is preliminary data.</text>
</comment>
<dbReference type="InterPro" id="IPR006703">
    <property type="entry name" value="G_AIG1"/>
</dbReference>
<feature type="domain" description="AIG1-type G" evidence="5">
    <location>
        <begin position="4"/>
        <end position="232"/>
    </location>
</feature>
<dbReference type="PROSITE" id="PS51720">
    <property type="entry name" value="G_AIG1"/>
    <property type="match status" value="1"/>
</dbReference>
<dbReference type="Gene3D" id="3.40.50.300">
    <property type="entry name" value="P-loop containing nucleotide triphosphate hydrolases"/>
    <property type="match status" value="1"/>
</dbReference>
<evidence type="ECO:0000256" key="4">
    <source>
        <dbReference type="SAM" id="Coils"/>
    </source>
</evidence>
<sequence length="294" mass="33620">MHDQDQYRVVLIGNTGSGKSSTGNTLLDRSKFPTGDSFSASTTKCSVQTVSRDQYTLTVVDTPGLADSEDCLPQAKEVVRSLQCVKPGPHALLFTISLNTRFTEEDYNCYRVLKHLLGNEITSHLVLVFTHGDSLENEETAFLTLLETAPPQMVRILEECKHRYVIIDNTRKDAKQVGCLVRIINQLKSQSDHFSSLLPGLPEEQLEKEIDSRIKQAQEQETRREKTVVELQKLTDEIEGTIKNLDELKYRQQRLIMELLEEENFETRRVEAVKIAKQNYSTFKDWNNHTPSVY</sequence>
<dbReference type="InterPro" id="IPR045058">
    <property type="entry name" value="GIMA/IAN/Toc"/>
</dbReference>
<dbReference type="Proteomes" id="UP001374579">
    <property type="component" value="Unassembled WGS sequence"/>
</dbReference>